<dbReference type="RefSeq" id="WP_348945056.1">
    <property type="nucleotide sequence ID" value="NZ_CP157355.1"/>
</dbReference>
<dbReference type="KEGG" id="cmav:ABHF33_00085"/>
<dbReference type="InterPro" id="IPR002347">
    <property type="entry name" value="SDR_fam"/>
</dbReference>
<accession>A0AAU7FB27</accession>
<dbReference type="PROSITE" id="PS00061">
    <property type="entry name" value="ADH_SHORT"/>
    <property type="match status" value="1"/>
</dbReference>
<protein>
    <submittedName>
        <fullName evidence="4">SDR family NAD(P)-dependent oxidoreductase</fullName>
    </submittedName>
</protein>
<comment type="similarity">
    <text evidence="1 3">Belongs to the short-chain dehydrogenases/reductases (SDR) family.</text>
</comment>
<dbReference type="Gene3D" id="3.40.50.720">
    <property type="entry name" value="NAD(P)-binding Rossmann-like Domain"/>
    <property type="match status" value="1"/>
</dbReference>
<dbReference type="Pfam" id="PF00106">
    <property type="entry name" value="adh_short"/>
    <property type="match status" value="1"/>
</dbReference>
<dbReference type="SUPFAM" id="SSF51735">
    <property type="entry name" value="NAD(P)-binding Rossmann-fold domains"/>
    <property type="match status" value="1"/>
</dbReference>
<evidence type="ECO:0000256" key="3">
    <source>
        <dbReference type="RuleBase" id="RU000363"/>
    </source>
</evidence>
<gene>
    <name evidence="4" type="ORF">ABHF33_00085</name>
</gene>
<dbReference type="CDD" id="cd05374">
    <property type="entry name" value="17beta-HSD-like_SDR_c"/>
    <property type="match status" value="1"/>
</dbReference>
<dbReference type="EMBL" id="CP157355">
    <property type="protein sequence ID" value="XBM00719.1"/>
    <property type="molecule type" value="Genomic_DNA"/>
</dbReference>
<dbReference type="PANTHER" id="PTHR44169">
    <property type="entry name" value="NADPH-DEPENDENT 1-ACYLDIHYDROXYACETONE PHOSPHATE REDUCTASE"/>
    <property type="match status" value="1"/>
</dbReference>
<organism evidence="4">
    <name type="scientific">Chitinibacter mangrovi</name>
    <dbReference type="NCBI Taxonomy" id="3153927"/>
    <lineage>
        <taxon>Bacteria</taxon>
        <taxon>Pseudomonadati</taxon>
        <taxon>Pseudomonadota</taxon>
        <taxon>Betaproteobacteria</taxon>
        <taxon>Neisseriales</taxon>
        <taxon>Chitinibacteraceae</taxon>
        <taxon>Chitinibacter</taxon>
    </lineage>
</organism>
<dbReference type="PANTHER" id="PTHR44169:SF6">
    <property type="entry name" value="NADPH-DEPENDENT 1-ACYLDIHYDROXYACETONE PHOSPHATE REDUCTASE"/>
    <property type="match status" value="1"/>
</dbReference>
<name>A0AAU7FB27_9NEIS</name>
<dbReference type="InterPro" id="IPR020904">
    <property type="entry name" value="Sc_DH/Rdtase_CS"/>
</dbReference>
<dbReference type="GO" id="GO:0016491">
    <property type="term" value="F:oxidoreductase activity"/>
    <property type="evidence" value="ECO:0007669"/>
    <property type="project" value="UniProtKB-KW"/>
</dbReference>
<proteinExistence type="inferred from homology"/>
<reference evidence="4" key="1">
    <citation type="submission" date="2024-05" db="EMBL/GenBank/DDBJ databases">
        <authorList>
            <person name="Yang L."/>
            <person name="Pan L."/>
        </authorList>
    </citation>
    <scope>NUCLEOTIDE SEQUENCE</scope>
    <source>
        <strain evidence="4">FCG-7</strain>
    </source>
</reference>
<dbReference type="PRINTS" id="PR00080">
    <property type="entry name" value="SDRFAMILY"/>
</dbReference>
<dbReference type="AlphaFoldDB" id="A0AAU7FB27"/>
<sequence length="299" mass="32988">MTNTPRHILITGCSSGIGLDAALRLSKQGWRVFASARKADDVVRLQGLGLDAVQLDVADSESIAQGLAQVLAASGGRLDAVFNNAGFGVPGAVEDLSRDAMRHQFETNVFGAIELSNAVLPLFRRQGFGRLVFNSSVLGFAAMPYRGAYNASKFALEGFADTLRQELYGSGIHVSLIEPGPIVSRFRANAAEQFFRWIKPEGSFHRPAYEQMQARLNKKGAAVPFTLPEEAVFKVLLHALEARKPRVRYRVTVPSQVFWYLKRLLPSRWLERLLLAASGDEPGFSYGRKAEKRKKSPHS</sequence>
<dbReference type="InterPro" id="IPR036291">
    <property type="entry name" value="NAD(P)-bd_dom_sf"/>
</dbReference>
<evidence type="ECO:0000256" key="1">
    <source>
        <dbReference type="ARBA" id="ARBA00006484"/>
    </source>
</evidence>
<dbReference type="PRINTS" id="PR00081">
    <property type="entry name" value="GDHRDH"/>
</dbReference>
<evidence type="ECO:0000313" key="4">
    <source>
        <dbReference type="EMBL" id="XBM00719.1"/>
    </source>
</evidence>
<keyword evidence="2" id="KW-0560">Oxidoreductase</keyword>
<evidence type="ECO:0000256" key="2">
    <source>
        <dbReference type="ARBA" id="ARBA00023002"/>
    </source>
</evidence>